<gene>
    <name evidence="3" type="ORF">VKT23_011040</name>
</gene>
<proteinExistence type="predicted"/>
<dbReference type="CDD" id="cd19481">
    <property type="entry name" value="RecA-like_protease"/>
    <property type="match status" value="1"/>
</dbReference>
<organism evidence="3 4">
    <name type="scientific">Marasmiellus scandens</name>
    <dbReference type="NCBI Taxonomy" id="2682957"/>
    <lineage>
        <taxon>Eukaryota</taxon>
        <taxon>Fungi</taxon>
        <taxon>Dikarya</taxon>
        <taxon>Basidiomycota</taxon>
        <taxon>Agaricomycotina</taxon>
        <taxon>Agaricomycetes</taxon>
        <taxon>Agaricomycetidae</taxon>
        <taxon>Agaricales</taxon>
        <taxon>Marasmiineae</taxon>
        <taxon>Omphalotaceae</taxon>
        <taxon>Marasmiellus</taxon>
    </lineage>
</organism>
<dbReference type="SUPFAM" id="SSF52540">
    <property type="entry name" value="P-loop containing nucleoside triphosphate hydrolases"/>
    <property type="match status" value="1"/>
</dbReference>
<dbReference type="InterPro" id="IPR027417">
    <property type="entry name" value="P-loop_NTPase"/>
</dbReference>
<name>A0ABR1JAA9_9AGAR</name>
<keyword evidence="4" id="KW-1185">Reference proteome</keyword>
<feature type="domain" description="AAA+ ATPase" evidence="2">
    <location>
        <begin position="439"/>
        <end position="564"/>
    </location>
</feature>
<accession>A0ABR1JAA9</accession>
<dbReference type="InterPro" id="IPR054289">
    <property type="entry name" value="DUF7025"/>
</dbReference>
<evidence type="ECO:0000313" key="4">
    <source>
        <dbReference type="Proteomes" id="UP001498398"/>
    </source>
</evidence>
<dbReference type="PANTHER" id="PTHR46411">
    <property type="entry name" value="FAMILY ATPASE, PUTATIVE-RELATED"/>
    <property type="match status" value="1"/>
</dbReference>
<feature type="compositionally biased region" description="Polar residues" evidence="1">
    <location>
        <begin position="1"/>
        <end position="18"/>
    </location>
</feature>
<comment type="caution">
    <text evidence="3">The sequence shown here is derived from an EMBL/GenBank/DDBJ whole genome shotgun (WGS) entry which is preliminary data.</text>
</comment>
<dbReference type="SMART" id="SM00382">
    <property type="entry name" value="AAA"/>
    <property type="match status" value="1"/>
</dbReference>
<dbReference type="InterPro" id="IPR003593">
    <property type="entry name" value="AAA+_ATPase"/>
</dbReference>
<dbReference type="InterPro" id="IPR003959">
    <property type="entry name" value="ATPase_AAA_core"/>
</dbReference>
<dbReference type="Pfam" id="PF00004">
    <property type="entry name" value="AAA"/>
    <property type="match status" value="1"/>
</dbReference>
<protein>
    <recommendedName>
        <fullName evidence="2">AAA+ ATPase domain-containing protein</fullName>
    </recommendedName>
</protein>
<dbReference type="EMBL" id="JBANRG010000023">
    <property type="protein sequence ID" value="KAK7455169.1"/>
    <property type="molecule type" value="Genomic_DNA"/>
</dbReference>
<dbReference type="PANTHER" id="PTHR46411:SF3">
    <property type="entry name" value="AAA+ ATPASE DOMAIN-CONTAINING PROTEIN"/>
    <property type="match status" value="1"/>
</dbReference>
<evidence type="ECO:0000313" key="3">
    <source>
        <dbReference type="EMBL" id="KAK7455169.1"/>
    </source>
</evidence>
<dbReference type="Pfam" id="PF22942">
    <property type="entry name" value="DUF7025"/>
    <property type="match status" value="1"/>
</dbReference>
<evidence type="ECO:0000259" key="2">
    <source>
        <dbReference type="SMART" id="SM00382"/>
    </source>
</evidence>
<dbReference type="Gene3D" id="3.40.50.300">
    <property type="entry name" value="P-loop containing nucleotide triphosphate hydrolases"/>
    <property type="match status" value="1"/>
</dbReference>
<feature type="region of interest" description="Disordered" evidence="1">
    <location>
        <begin position="1"/>
        <end position="33"/>
    </location>
</feature>
<dbReference type="Proteomes" id="UP001498398">
    <property type="component" value="Unassembled WGS sequence"/>
</dbReference>
<reference evidence="3 4" key="1">
    <citation type="submission" date="2024-01" db="EMBL/GenBank/DDBJ databases">
        <title>A draft genome for the cacao thread blight pathogen Marasmiellus scandens.</title>
        <authorList>
            <person name="Baruah I.K."/>
            <person name="Leung J."/>
            <person name="Bukari Y."/>
            <person name="Amoako-Attah I."/>
            <person name="Meinhardt L.W."/>
            <person name="Bailey B.A."/>
            <person name="Cohen S.P."/>
        </authorList>
    </citation>
    <scope>NUCLEOTIDE SEQUENCE [LARGE SCALE GENOMIC DNA]</scope>
    <source>
        <strain evidence="3 4">GH-19</strain>
    </source>
</reference>
<sequence>MSSTENSTTPTNKKNVNFASEVKEIEDTTPPPKTQVEYERYIHKFELLDKKEYEYVPWDPTTYTPPPPPKEDLHNYFHVVSRYKTESGEPKLLINDWSKTLVRFLRTFIGDPFFNGQPEYEVHRFFPKLEQLKAKWNEAKSSLSMDSNLNLEERIELAKAFGNPHVHKDSSEAQLTEQIAQIIEHLTVLIGYLDEQFKPIADRLTLETNHGHISFDLLIYFFKEGDVLYSYDAKYLLPASYPQFAFTVEKRWYDHSNSTTSFVVTAITRSWGGKSYVKHSKNYKIDFFGGTQQISQLCFKHLDTGMKEKLAARGKRYVSLAGTHYKRYRGDRIMIDRMAYDLEPSLGGYDRDMNTKVPELAEEKLLFLPPEVYGFNLKSKEWTKFLVDEIQPVVFDEKAWDHLVLDPNVKTLIKGLVEVTKSENTSRRMISDVISGKGGGLIAVLHGPPGTGKTLTAEAVAEILQRPLYMVGSTELSTRPSMLEDNLRSILKLATAWDAVLLIDEADVFLEQRSLHELERNALVSVALRVLEYHRGVLFLTTNRIKTFDEAFLSRFSIAISYPELDHTGRFAIWSKFFELAGLQIVENVEPDQKGVIPRSELLEMAIKPFNGRTIKNLVRTAQALALSTDSPLGLHHVQTVVNAQEKFLEEFAQSKGKKRKFGEIEEQES</sequence>
<evidence type="ECO:0000256" key="1">
    <source>
        <dbReference type="SAM" id="MobiDB-lite"/>
    </source>
</evidence>